<dbReference type="STRING" id="1817814.A2V81_00660"/>
<dbReference type="AlphaFoldDB" id="A0A1F4XMB1"/>
<reference evidence="1 2" key="1">
    <citation type="journal article" date="2016" name="Nat. Commun.">
        <title>Thousands of microbial genomes shed light on interconnected biogeochemical processes in an aquifer system.</title>
        <authorList>
            <person name="Anantharaman K."/>
            <person name="Brown C.T."/>
            <person name="Hug L.A."/>
            <person name="Sharon I."/>
            <person name="Castelle C.J."/>
            <person name="Probst A.J."/>
            <person name="Thomas B.C."/>
            <person name="Singh A."/>
            <person name="Wilkins M.J."/>
            <person name="Karaoz U."/>
            <person name="Brodie E.L."/>
            <person name="Williams K.H."/>
            <person name="Hubbard S.S."/>
            <person name="Banfield J.F."/>
        </authorList>
    </citation>
    <scope>NUCLEOTIDE SEQUENCE [LARGE SCALE GENOMIC DNA]</scope>
</reference>
<protein>
    <submittedName>
        <fullName evidence="1">Uncharacterized protein</fullName>
    </submittedName>
</protein>
<comment type="caution">
    <text evidence="1">The sequence shown here is derived from an EMBL/GenBank/DDBJ whole genome shotgun (WGS) entry which is preliminary data.</text>
</comment>
<organism evidence="1 2">
    <name type="scientific">Candidatus Abawacabacteria bacterium RBG_16_42_10</name>
    <dbReference type="NCBI Taxonomy" id="1817814"/>
    <lineage>
        <taxon>Bacteria</taxon>
        <taxon>Candidatus Abawacaibacteriota</taxon>
    </lineage>
</organism>
<evidence type="ECO:0000313" key="1">
    <source>
        <dbReference type="EMBL" id="OGC82233.1"/>
    </source>
</evidence>
<proteinExistence type="predicted"/>
<dbReference type="Proteomes" id="UP000177614">
    <property type="component" value="Unassembled WGS sequence"/>
</dbReference>
<gene>
    <name evidence="1" type="ORF">A2V81_00660</name>
</gene>
<evidence type="ECO:0000313" key="2">
    <source>
        <dbReference type="Proteomes" id="UP000177614"/>
    </source>
</evidence>
<sequence>MWTKEILDRYAEKIPEEKLKQQFRALIRSIQWQGREGFETCLDENLSMVAKNMQLEDLIKDLSRRYLEFSARPVAGQMPVRSRKNTIPL</sequence>
<dbReference type="EMBL" id="MEWR01000009">
    <property type="protein sequence ID" value="OGC82233.1"/>
    <property type="molecule type" value="Genomic_DNA"/>
</dbReference>
<accession>A0A1F4XMB1</accession>
<name>A0A1F4XMB1_9BACT</name>